<evidence type="ECO:0000313" key="2">
    <source>
        <dbReference type="EMBL" id="KAK3377578.1"/>
    </source>
</evidence>
<sequence length="336" mass="37425">MSGKAFGHYFYAAGISPKELKVGNIALDYRVPTQNRPYQHEEPGQDLPSNERFLTPVEYPRVDIKFGDRSKFSLGVGMEGVLWLGPHWKDETETHLTADLMTEAHVQSGREDYFVELITKNDKAHAWLQRNLSAAFTVGAIIKRLFFRPKLWLRTGVVTIGKGTYEVTHEGEKGLKLEASDPTNTVPVGLKLEGSKGPSSTRKMDIASKTVIAAQWTLLYYKESPHHGPARHAGTSTVALISTEYNDIVQSEQKDIQLYYVSDDEEGVSKDAQEEPQTAEANTGGAEKTLDIVLLTPMFPEAGSEELRKFEEVLELLEKDKEEPNVDDGSVASEIN</sequence>
<feature type="region of interest" description="Disordered" evidence="1">
    <location>
        <begin position="266"/>
        <end position="285"/>
    </location>
</feature>
<name>A0AAE0NBT6_9PEZI</name>
<dbReference type="EMBL" id="JAULSW010000006">
    <property type="protein sequence ID" value="KAK3377578.1"/>
    <property type="molecule type" value="Genomic_DNA"/>
</dbReference>
<evidence type="ECO:0000256" key="1">
    <source>
        <dbReference type="SAM" id="MobiDB-lite"/>
    </source>
</evidence>
<dbReference type="AlphaFoldDB" id="A0AAE0NBT6"/>
<proteinExistence type="predicted"/>
<organism evidence="2 3">
    <name type="scientific">Podospora didyma</name>
    <dbReference type="NCBI Taxonomy" id="330526"/>
    <lineage>
        <taxon>Eukaryota</taxon>
        <taxon>Fungi</taxon>
        <taxon>Dikarya</taxon>
        <taxon>Ascomycota</taxon>
        <taxon>Pezizomycotina</taxon>
        <taxon>Sordariomycetes</taxon>
        <taxon>Sordariomycetidae</taxon>
        <taxon>Sordariales</taxon>
        <taxon>Podosporaceae</taxon>
        <taxon>Podospora</taxon>
    </lineage>
</organism>
<reference evidence="2" key="2">
    <citation type="submission" date="2023-06" db="EMBL/GenBank/DDBJ databases">
        <authorList>
            <consortium name="Lawrence Berkeley National Laboratory"/>
            <person name="Haridas S."/>
            <person name="Hensen N."/>
            <person name="Bonometti L."/>
            <person name="Westerberg I."/>
            <person name="Brannstrom I.O."/>
            <person name="Guillou S."/>
            <person name="Cros-Aarteil S."/>
            <person name="Calhoun S."/>
            <person name="Kuo A."/>
            <person name="Mondo S."/>
            <person name="Pangilinan J."/>
            <person name="Riley R."/>
            <person name="LaButti K."/>
            <person name="Andreopoulos B."/>
            <person name="Lipzen A."/>
            <person name="Chen C."/>
            <person name="Yanf M."/>
            <person name="Daum C."/>
            <person name="Ng V."/>
            <person name="Clum A."/>
            <person name="Steindorff A."/>
            <person name="Ohm R."/>
            <person name="Martin F."/>
            <person name="Silar P."/>
            <person name="Natvig D."/>
            <person name="Lalanne C."/>
            <person name="Gautier V."/>
            <person name="Ament-velasquez S.L."/>
            <person name="Kruys A."/>
            <person name="Hutchinson M.I."/>
            <person name="Powell A.J."/>
            <person name="Barry K."/>
            <person name="Miller A.N."/>
            <person name="Grigoriev I.V."/>
            <person name="Debuchy R."/>
            <person name="Gladieux P."/>
            <person name="Thoren M.H."/>
            <person name="Johannesson H."/>
        </authorList>
    </citation>
    <scope>NUCLEOTIDE SEQUENCE</scope>
    <source>
        <strain evidence="2">CBS 232.78</strain>
    </source>
</reference>
<reference evidence="2" key="1">
    <citation type="journal article" date="2023" name="Mol. Phylogenet. Evol.">
        <title>Genome-scale phylogeny and comparative genomics of the fungal order Sordariales.</title>
        <authorList>
            <person name="Hensen N."/>
            <person name="Bonometti L."/>
            <person name="Westerberg I."/>
            <person name="Brannstrom I.O."/>
            <person name="Guillou S."/>
            <person name="Cros-Aarteil S."/>
            <person name="Calhoun S."/>
            <person name="Haridas S."/>
            <person name="Kuo A."/>
            <person name="Mondo S."/>
            <person name="Pangilinan J."/>
            <person name="Riley R."/>
            <person name="LaButti K."/>
            <person name="Andreopoulos B."/>
            <person name="Lipzen A."/>
            <person name="Chen C."/>
            <person name="Yan M."/>
            <person name="Daum C."/>
            <person name="Ng V."/>
            <person name="Clum A."/>
            <person name="Steindorff A."/>
            <person name="Ohm R.A."/>
            <person name="Martin F."/>
            <person name="Silar P."/>
            <person name="Natvig D.O."/>
            <person name="Lalanne C."/>
            <person name="Gautier V."/>
            <person name="Ament-Velasquez S.L."/>
            <person name="Kruys A."/>
            <person name="Hutchinson M.I."/>
            <person name="Powell A.J."/>
            <person name="Barry K."/>
            <person name="Miller A.N."/>
            <person name="Grigoriev I.V."/>
            <person name="Debuchy R."/>
            <person name="Gladieux P."/>
            <person name="Hiltunen Thoren M."/>
            <person name="Johannesson H."/>
        </authorList>
    </citation>
    <scope>NUCLEOTIDE SEQUENCE</scope>
    <source>
        <strain evidence="2">CBS 232.78</strain>
    </source>
</reference>
<gene>
    <name evidence="2" type="ORF">B0H63DRAFT_524865</name>
</gene>
<protein>
    <submittedName>
        <fullName evidence="2">Uncharacterized protein</fullName>
    </submittedName>
</protein>
<accession>A0AAE0NBT6</accession>
<dbReference type="Proteomes" id="UP001285441">
    <property type="component" value="Unassembled WGS sequence"/>
</dbReference>
<evidence type="ECO:0000313" key="3">
    <source>
        <dbReference type="Proteomes" id="UP001285441"/>
    </source>
</evidence>
<comment type="caution">
    <text evidence="2">The sequence shown here is derived from an EMBL/GenBank/DDBJ whole genome shotgun (WGS) entry which is preliminary data.</text>
</comment>
<keyword evidence="3" id="KW-1185">Reference proteome</keyword>